<feature type="region of interest" description="Disordered" evidence="1">
    <location>
        <begin position="1"/>
        <end position="25"/>
    </location>
</feature>
<dbReference type="EMBL" id="UIHB01000006">
    <property type="protein sequence ID" value="SUZ29659.1"/>
    <property type="molecule type" value="Genomic_DNA"/>
</dbReference>
<evidence type="ECO:0000313" key="3">
    <source>
        <dbReference type="Proteomes" id="UP000254168"/>
    </source>
</evidence>
<organism evidence="2 3">
    <name type="scientific">Xanthomonas euroxanthea</name>
    <dbReference type="NCBI Taxonomy" id="2259622"/>
    <lineage>
        <taxon>Bacteria</taxon>
        <taxon>Pseudomonadati</taxon>
        <taxon>Pseudomonadota</taxon>
        <taxon>Gammaproteobacteria</taxon>
        <taxon>Lysobacterales</taxon>
        <taxon>Lysobacteraceae</taxon>
        <taxon>Xanthomonas</taxon>
    </lineage>
</organism>
<accession>A0AA46CBF6</accession>
<reference evidence="2 3" key="1">
    <citation type="submission" date="2018-06" db="EMBL/GenBank/DDBJ databases">
        <authorList>
            <person name="Pothier F. J."/>
        </authorList>
    </citation>
    <scope>NUCLEOTIDE SEQUENCE [LARGE SCALE GENOMIC DNA]</scope>
    <source>
        <strain evidence="2 3">CPBF 424</strain>
    </source>
</reference>
<gene>
    <name evidence="2" type="ORF">CPBF424_35040</name>
</gene>
<sequence>MHDAENRRHAFSQTHIEVVDADDADNGGAGNYPVHLTLVEDASGKTIGQQMVGAQWPYAFRQKPRVVEVMGSHLASRLTLQEATFIVAVETTRQSTLHAKKHVRHA</sequence>
<comment type="caution">
    <text evidence="2">The sequence shown here is derived from an EMBL/GenBank/DDBJ whole genome shotgun (WGS) entry which is preliminary data.</text>
</comment>
<protein>
    <submittedName>
        <fullName evidence="2">Uncharacterized protein</fullName>
    </submittedName>
</protein>
<evidence type="ECO:0000256" key="1">
    <source>
        <dbReference type="SAM" id="MobiDB-lite"/>
    </source>
</evidence>
<dbReference type="Proteomes" id="UP000254168">
    <property type="component" value="Unassembled WGS sequence"/>
</dbReference>
<keyword evidence="3" id="KW-1185">Reference proteome</keyword>
<proteinExistence type="predicted"/>
<evidence type="ECO:0000313" key="2">
    <source>
        <dbReference type="EMBL" id="SUZ29659.1"/>
    </source>
</evidence>
<dbReference type="AlphaFoldDB" id="A0AA46CBF6"/>
<name>A0AA46CBF6_9XANT</name>